<proteinExistence type="predicted"/>
<dbReference type="AlphaFoldDB" id="A0A061J9M6"/>
<evidence type="ECO:0000313" key="1">
    <source>
        <dbReference type="EMBL" id="ESL09992.1"/>
    </source>
</evidence>
<dbReference type="OrthoDB" id="272500at2759"/>
<dbReference type="GO" id="GO:0019509">
    <property type="term" value="P:L-methionine salvage from methylthioadenosine"/>
    <property type="evidence" value="ECO:0007669"/>
    <property type="project" value="TreeGrafter"/>
</dbReference>
<dbReference type="PANTHER" id="PTHR20371:SF1">
    <property type="entry name" value="ENOLASE-PHOSPHATASE E1"/>
    <property type="match status" value="1"/>
</dbReference>
<dbReference type="SUPFAM" id="SSF56784">
    <property type="entry name" value="HAD-like"/>
    <property type="match status" value="1"/>
</dbReference>
<dbReference type="GO" id="GO:0043874">
    <property type="term" value="F:acireductone synthase activity"/>
    <property type="evidence" value="ECO:0007669"/>
    <property type="project" value="TreeGrafter"/>
</dbReference>
<keyword evidence="2" id="KW-1185">Reference proteome</keyword>
<accession>A0A061J9M6</accession>
<sequence>MDFKELRVLLCIKNNWSMKQAQVGYKVQNLLNDLVQNAKREDEVVSVSASLAESQTEFVMRRRRSLLGEDKVTVYLLGMEGTVAPLPLISQVLQWQSDNVKPFVYSHFPGDAALCKIMEKAAEGLPSLRRALNEPRVDKDQVCTLFTNHIGELDTAKGSYPSYYTEFMGLMLEDGFARELLHSNLFQDAAIEIREWGSPRQKKTFVAIWSLCPTATAKMLLRHCSYDDLLPYVVECFDPRSVGSMLEPSTYLTIRRRLEKMLLYSTGDINIIFATDSSNGAVAANASGAVDATFLSVRPFNNPLTLDTLSGIDVATFSSFHQLRGGGVSYPLLCAEAKESESRRMTPNKEIETRFGKGIV</sequence>
<dbReference type="InterPro" id="IPR023214">
    <property type="entry name" value="HAD_sf"/>
</dbReference>
<evidence type="ECO:0000313" key="2">
    <source>
        <dbReference type="Proteomes" id="UP000031737"/>
    </source>
</evidence>
<dbReference type="Proteomes" id="UP000031737">
    <property type="component" value="Unassembled WGS sequence"/>
</dbReference>
<name>A0A061J9M6_TRYRA</name>
<dbReference type="PANTHER" id="PTHR20371">
    <property type="entry name" value="ENOLASE-PHOSPHATASE E1"/>
    <property type="match status" value="1"/>
</dbReference>
<dbReference type="EMBL" id="AUPL01002280">
    <property type="protein sequence ID" value="ESL09992.1"/>
    <property type="molecule type" value="Genomic_DNA"/>
</dbReference>
<organism evidence="1 2">
    <name type="scientific">Trypanosoma rangeli SC58</name>
    <dbReference type="NCBI Taxonomy" id="429131"/>
    <lineage>
        <taxon>Eukaryota</taxon>
        <taxon>Discoba</taxon>
        <taxon>Euglenozoa</taxon>
        <taxon>Kinetoplastea</taxon>
        <taxon>Metakinetoplastina</taxon>
        <taxon>Trypanosomatida</taxon>
        <taxon>Trypanosomatidae</taxon>
        <taxon>Trypanosoma</taxon>
        <taxon>Herpetosoma</taxon>
    </lineage>
</organism>
<gene>
    <name evidence="1" type="ORF">TRSC58_02280</name>
</gene>
<comment type="caution">
    <text evidence="1">The sequence shown here is derived from an EMBL/GenBank/DDBJ whole genome shotgun (WGS) entry which is preliminary data.</text>
</comment>
<reference evidence="1 2" key="1">
    <citation type="submission" date="2013-07" db="EMBL/GenBank/DDBJ databases">
        <authorList>
            <person name="Stoco P.H."/>
            <person name="Wagner G."/>
            <person name="Gerber A."/>
            <person name="Zaha A."/>
            <person name="Thompson C."/>
            <person name="Bartholomeu D.C."/>
            <person name="Luckemeyer D.D."/>
            <person name="Bahia D."/>
            <person name="Loreto E."/>
            <person name="Prestes E.B."/>
            <person name="Lima F.M."/>
            <person name="Rodrigues-Luiz G."/>
            <person name="Vallejo G.A."/>
            <person name="Filho J.F."/>
            <person name="Monteiro K.M."/>
            <person name="Tyler K.M."/>
            <person name="de Almeida L.G."/>
            <person name="Ortiz M.F."/>
            <person name="Siervo M.A."/>
            <person name="de Moraes M.H."/>
            <person name="Cunha O.L."/>
            <person name="Mendonca-Neto R."/>
            <person name="Silva R."/>
            <person name="Teixeira S.M."/>
            <person name="Murta S.M."/>
            <person name="Sincero T.C."/>
            <person name="Mendes T.A."/>
            <person name="Urmenyi T.P."/>
            <person name="Silva V.G."/>
            <person name="da Rocha W.D."/>
            <person name="Andersson B."/>
            <person name="Romanha A.J."/>
            <person name="Steindel M."/>
            <person name="de Vasconcelos A.T."/>
            <person name="Grisard E.C."/>
        </authorList>
    </citation>
    <scope>NUCLEOTIDE SEQUENCE [LARGE SCALE GENOMIC DNA]</scope>
    <source>
        <strain evidence="1 2">SC58</strain>
    </source>
</reference>
<protein>
    <submittedName>
        <fullName evidence="1">Uncharacterized protein</fullName>
    </submittedName>
</protein>
<dbReference type="Gene3D" id="3.40.50.1000">
    <property type="entry name" value="HAD superfamily/HAD-like"/>
    <property type="match status" value="1"/>
</dbReference>
<dbReference type="InterPro" id="IPR036412">
    <property type="entry name" value="HAD-like_sf"/>
</dbReference>
<dbReference type="VEuPathDB" id="TriTrypDB:TRSC58_02280"/>